<evidence type="ECO:0000313" key="2">
    <source>
        <dbReference type="EMBL" id="QJH96873.1"/>
    </source>
</evidence>
<evidence type="ECO:0000313" key="1">
    <source>
        <dbReference type="EMBL" id="QJA67502.1"/>
    </source>
</evidence>
<dbReference type="EMBL" id="MT141572">
    <property type="protein sequence ID" value="QJA67502.1"/>
    <property type="molecule type" value="Genomic_DNA"/>
</dbReference>
<accession>A0A6M3XJ15</accession>
<proteinExistence type="predicted"/>
<evidence type="ECO:0000313" key="3">
    <source>
        <dbReference type="EMBL" id="QJI05068.1"/>
    </source>
</evidence>
<gene>
    <name evidence="3" type="ORF">MM415A00133_0011</name>
    <name evidence="1" type="ORF">MM415B00206_0019</name>
    <name evidence="2" type="ORF">TM448B00851_0034</name>
</gene>
<dbReference type="EMBL" id="MT145194">
    <property type="protein sequence ID" value="QJI05068.1"/>
    <property type="molecule type" value="Genomic_DNA"/>
</dbReference>
<dbReference type="Gene3D" id="2.60.120.260">
    <property type="entry name" value="Galactose-binding domain-like"/>
    <property type="match status" value="1"/>
</dbReference>
<dbReference type="EMBL" id="MT144665">
    <property type="protein sequence ID" value="QJH96873.1"/>
    <property type="molecule type" value="Genomic_DNA"/>
</dbReference>
<sequence length="626" mass="65990">MKTAIKLLLQGLLLGSALTPSWALPGAVLDLDFANQRGYNSKLGSSVSSLDTILTYTSPSPKMVYGNDGVLGYAPHNIMLDSNSYESARWNKLACTYTAGTATAPVVGQPAAGTMIATPGTGVRPVLSSTAYSGTLTGFVYSVSVYAKALTHSFIQFYINNQGTDYANFDLTNGVVGTTGGTVTSSIESVGNGWYRCHFSWIAGSTDRYPFIMQAASASATRAATWNPVGTESIYVGGVQFNFGSRKLDFVQTGFDAYEYSIPIDHDPVTFDPLGVLIEEQRANLLTYSEQFDNAAWAKSRATVTANAVTAPDGTVTADTLSEDGTAANSHLVSQTFSFVSGTTYTFSIFVKKANRDWFMFALPSSAFGGTSAERTVSFDLNTGAVGTSGATFTSSSIQSVGNGWYRCIATATASATSSTLFQVIVGEADGDFTFDGLSQASLYIWGAQLEVGAFATSYIPTVASQVTRAEDSIQVLTSEFAYSPDAVTIYCEAKYLGSANFNTSNRTVYELGDGTTANRMLLLNATSGRARVLVSSTAGSGMDLVGLEVLDDNTFKTAAGLSLTGEVAVNGVLVGGDGNTNMPVGATRICIGRATAANTQIDGHIKRLTYFPIRKTDAELEALSA</sequence>
<dbReference type="AlphaFoldDB" id="A0A6M3XJ15"/>
<reference evidence="2" key="1">
    <citation type="submission" date="2020-03" db="EMBL/GenBank/DDBJ databases">
        <title>The deep terrestrial virosphere.</title>
        <authorList>
            <person name="Holmfeldt K."/>
            <person name="Nilsson E."/>
            <person name="Simone D."/>
            <person name="Lopez-Fernandez M."/>
            <person name="Wu X."/>
            <person name="de Brujin I."/>
            <person name="Lundin D."/>
            <person name="Andersson A."/>
            <person name="Bertilsson S."/>
            <person name="Dopson M."/>
        </authorList>
    </citation>
    <scope>NUCLEOTIDE SEQUENCE</scope>
    <source>
        <strain evidence="3">MM415A00133</strain>
        <strain evidence="1">MM415B00206</strain>
        <strain evidence="2">TM448B00851</strain>
    </source>
</reference>
<protein>
    <submittedName>
        <fullName evidence="2">Putative tail fiber protein</fullName>
    </submittedName>
</protein>
<organism evidence="2">
    <name type="scientific">viral metagenome</name>
    <dbReference type="NCBI Taxonomy" id="1070528"/>
    <lineage>
        <taxon>unclassified sequences</taxon>
        <taxon>metagenomes</taxon>
        <taxon>organismal metagenomes</taxon>
    </lineage>
</organism>
<name>A0A6M3XJ15_9ZZZZ</name>